<gene>
    <name evidence="6" type="ORF">ESV85_13520</name>
</gene>
<evidence type="ECO:0000313" key="6">
    <source>
        <dbReference type="EMBL" id="TXE08837.1"/>
    </source>
</evidence>
<proteinExistence type="inferred from homology"/>
<reference evidence="6 7" key="1">
    <citation type="submission" date="2019-08" db="EMBL/GenBank/DDBJ databases">
        <title>Genomes sequence of Algoriphagus aquimarinus ACAM450.</title>
        <authorList>
            <person name="Bowman J.P."/>
        </authorList>
    </citation>
    <scope>NUCLEOTIDE SEQUENCE [LARGE SCALE GENOMIC DNA]</scope>
    <source>
        <strain evidence="6 7">ACAM 450</strain>
    </source>
</reference>
<evidence type="ECO:0000256" key="2">
    <source>
        <dbReference type="ARBA" id="ARBA00022676"/>
    </source>
</evidence>
<evidence type="ECO:0000256" key="3">
    <source>
        <dbReference type="ARBA" id="ARBA00022679"/>
    </source>
</evidence>
<evidence type="ECO:0000313" key="7">
    <source>
        <dbReference type="Proteomes" id="UP000321935"/>
    </source>
</evidence>
<protein>
    <submittedName>
        <fullName evidence="6">Glycosyltransferase</fullName>
    </submittedName>
</protein>
<evidence type="ECO:0000259" key="5">
    <source>
        <dbReference type="Pfam" id="PF00535"/>
    </source>
</evidence>
<dbReference type="OrthoDB" id="9805625at2"/>
<organism evidence="6 7">
    <name type="scientific">Algoriphagus aquimarinus</name>
    <dbReference type="NCBI Taxonomy" id="237018"/>
    <lineage>
        <taxon>Bacteria</taxon>
        <taxon>Pseudomonadati</taxon>
        <taxon>Bacteroidota</taxon>
        <taxon>Cytophagia</taxon>
        <taxon>Cytophagales</taxon>
        <taxon>Cyclobacteriaceae</taxon>
        <taxon>Algoriphagus</taxon>
    </lineage>
</organism>
<dbReference type="GO" id="GO:0016757">
    <property type="term" value="F:glycosyltransferase activity"/>
    <property type="evidence" value="ECO:0007669"/>
    <property type="project" value="UniProtKB-KW"/>
</dbReference>
<evidence type="ECO:0000256" key="1">
    <source>
        <dbReference type="ARBA" id="ARBA00006739"/>
    </source>
</evidence>
<keyword evidence="4" id="KW-0472">Membrane</keyword>
<dbReference type="SUPFAM" id="SSF53448">
    <property type="entry name" value="Nucleotide-diphospho-sugar transferases"/>
    <property type="match status" value="1"/>
</dbReference>
<dbReference type="InterPro" id="IPR001173">
    <property type="entry name" value="Glyco_trans_2-like"/>
</dbReference>
<keyword evidence="4" id="KW-1133">Transmembrane helix</keyword>
<dbReference type="RefSeq" id="WP_146918462.1">
    <property type="nucleotide sequence ID" value="NZ_VORW01000009.1"/>
</dbReference>
<accession>A0A5C7AKG2</accession>
<evidence type="ECO:0000256" key="4">
    <source>
        <dbReference type="SAM" id="Phobius"/>
    </source>
</evidence>
<keyword evidence="3 6" id="KW-0808">Transferase</keyword>
<dbReference type="Pfam" id="PF00535">
    <property type="entry name" value="Glycos_transf_2"/>
    <property type="match status" value="1"/>
</dbReference>
<dbReference type="AlphaFoldDB" id="A0A5C7AKG2"/>
<dbReference type="PANTHER" id="PTHR43630">
    <property type="entry name" value="POLY-BETA-1,6-N-ACETYL-D-GLUCOSAMINE SYNTHASE"/>
    <property type="match status" value="1"/>
</dbReference>
<dbReference type="PANTHER" id="PTHR43630:SF1">
    <property type="entry name" value="POLY-BETA-1,6-N-ACETYL-D-GLUCOSAMINE SYNTHASE"/>
    <property type="match status" value="1"/>
</dbReference>
<dbReference type="EMBL" id="VORW01000009">
    <property type="protein sequence ID" value="TXE08837.1"/>
    <property type="molecule type" value="Genomic_DNA"/>
</dbReference>
<feature type="transmembrane region" description="Helical" evidence="4">
    <location>
        <begin position="294"/>
        <end position="315"/>
    </location>
</feature>
<sequence>MLSFYLIWSLSYFTLLWWVSRFWTSIKNEPVNQAFIPAVTLIIPFRDEAKNIPSLSLNLKKLKYPGLEILLIDDHSDDDSFQLLDKSFEENQNFKVIRSDRKGKKSALEYGVKIASGQIILCTDADCGFPEDWVEHMILPFQNPKVQLVAGAVMVEGNGKFIEAFQSLDWASILLMTKYTFAQKEPLMCSGANLAYRKEAFQKVNGYEGNRDFASGDDEFLLKKIHKMYGKEACFYLSSPDILVITKPEPNWQALINQRVRWASKWKAHFSLSHAMSAAGVFLMQLIWIGSIFLIFLGGRGVLAFGLVWLIKVFAEKLSLGKVLKNLDKQQSNLSIFQTSFVHPFYVLRVGIGALNGKFTWKGRGNGRSVNLESEN</sequence>
<comment type="caution">
    <text evidence="6">The sequence shown here is derived from an EMBL/GenBank/DDBJ whole genome shotgun (WGS) entry which is preliminary data.</text>
</comment>
<keyword evidence="2" id="KW-0328">Glycosyltransferase</keyword>
<dbReference type="InterPro" id="IPR029044">
    <property type="entry name" value="Nucleotide-diphossugar_trans"/>
</dbReference>
<name>A0A5C7AKG2_9BACT</name>
<dbReference type="Gene3D" id="3.90.550.10">
    <property type="entry name" value="Spore Coat Polysaccharide Biosynthesis Protein SpsA, Chain A"/>
    <property type="match status" value="1"/>
</dbReference>
<feature type="domain" description="Glycosyltransferase 2-like" evidence="5">
    <location>
        <begin position="41"/>
        <end position="203"/>
    </location>
</feature>
<keyword evidence="4" id="KW-0812">Transmembrane</keyword>
<dbReference type="Proteomes" id="UP000321935">
    <property type="component" value="Unassembled WGS sequence"/>
</dbReference>
<comment type="similarity">
    <text evidence="1">Belongs to the glycosyltransferase 2 family.</text>
</comment>